<dbReference type="InterPro" id="IPR005576">
    <property type="entry name" value="Rpb7-like_N"/>
</dbReference>
<feature type="domain" description="S1 motif" evidence="6">
    <location>
        <begin position="104"/>
        <end position="175"/>
    </location>
</feature>
<dbReference type="OrthoDB" id="1162399at2759"/>
<evidence type="ECO:0000256" key="5">
    <source>
        <dbReference type="ARBA" id="ARBA00023242"/>
    </source>
</evidence>
<evidence type="ECO:0000256" key="2">
    <source>
        <dbReference type="ARBA" id="ARBA00009307"/>
    </source>
</evidence>
<dbReference type="EMBL" id="CAICTM010001896">
    <property type="protein sequence ID" value="CAB9526834.1"/>
    <property type="molecule type" value="Genomic_DNA"/>
</dbReference>
<name>A0A9N8EWE1_9STRA</name>
<dbReference type="InterPro" id="IPR036898">
    <property type="entry name" value="RNA_pol_Rpb7-like_N_sf"/>
</dbReference>
<organism evidence="8 9">
    <name type="scientific">Seminavis robusta</name>
    <dbReference type="NCBI Taxonomy" id="568900"/>
    <lineage>
        <taxon>Eukaryota</taxon>
        <taxon>Sar</taxon>
        <taxon>Stramenopiles</taxon>
        <taxon>Ochrophyta</taxon>
        <taxon>Bacillariophyta</taxon>
        <taxon>Bacillariophyceae</taxon>
        <taxon>Bacillariophycidae</taxon>
        <taxon>Naviculales</taxon>
        <taxon>Naviculaceae</taxon>
        <taxon>Seminavis</taxon>
    </lineage>
</organism>
<keyword evidence="3" id="KW-0240">DNA-directed RNA polymerase</keyword>
<dbReference type="GO" id="GO:0005665">
    <property type="term" value="C:RNA polymerase II, core complex"/>
    <property type="evidence" value="ECO:0007669"/>
    <property type="project" value="TreeGrafter"/>
</dbReference>
<dbReference type="PANTHER" id="PTHR12709">
    <property type="entry name" value="DNA-DIRECTED RNA POLYMERASE II, III"/>
    <property type="match status" value="1"/>
</dbReference>
<dbReference type="Gene3D" id="2.40.50.140">
    <property type="entry name" value="Nucleic acid-binding proteins"/>
    <property type="match status" value="1"/>
</dbReference>
<accession>A0A9N8EWE1</accession>
<comment type="caution">
    <text evidence="8">The sequence shown here is derived from an EMBL/GenBank/DDBJ whole genome shotgun (WGS) entry which is preliminary data.</text>
</comment>
<sequence>MYLPPHQQQQNKQQQDQSPVSANMFYVTTLEHEIVLEPVYFGPKLRATIVRLLKEEVEGLALATYGYVVNVIEVLEDQIKSGIIEYDTGNVVFTVKYTALLLRPFINEVLDATVSQCNSLGFFAFVGPLRIFVSKHSMPEDMFNGYDGEKDAWISDDKEVIISSGCGVRLKIKGRTVESGNITAIGTIKDNYLGLVDDGEAAN</sequence>
<dbReference type="GO" id="GO:0031369">
    <property type="term" value="F:translation initiation factor binding"/>
    <property type="evidence" value="ECO:0007669"/>
    <property type="project" value="TreeGrafter"/>
</dbReference>
<dbReference type="Gene3D" id="3.30.1490.120">
    <property type="entry name" value="RNA polymerase Rpb7-like, N-terminal domain"/>
    <property type="match status" value="1"/>
</dbReference>
<dbReference type="InterPro" id="IPR012340">
    <property type="entry name" value="NA-bd_OB-fold"/>
</dbReference>
<dbReference type="GO" id="GO:0003727">
    <property type="term" value="F:single-stranded RNA binding"/>
    <property type="evidence" value="ECO:0007669"/>
    <property type="project" value="TreeGrafter"/>
</dbReference>
<proteinExistence type="inferred from homology"/>
<comment type="subcellular location">
    <subcellularLocation>
        <location evidence="1">Nucleus</location>
    </subcellularLocation>
</comment>
<protein>
    <submittedName>
        <fullName evidence="8">Polymerase II subunit RPB7</fullName>
    </submittedName>
</protein>
<evidence type="ECO:0000259" key="7">
    <source>
        <dbReference type="Pfam" id="PF03876"/>
    </source>
</evidence>
<feature type="domain" description="RNA polymerase Rpb7-like N-terminal" evidence="7">
    <location>
        <begin position="36"/>
        <end position="89"/>
    </location>
</feature>
<dbReference type="SUPFAM" id="SSF50249">
    <property type="entry name" value="Nucleic acid-binding proteins"/>
    <property type="match status" value="1"/>
</dbReference>
<dbReference type="PANTHER" id="PTHR12709:SF4">
    <property type="entry name" value="DNA-DIRECTED RNA POLYMERASE II SUBUNIT RPB7"/>
    <property type="match status" value="1"/>
</dbReference>
<evidence type="ECO:0000313" key="9">
    <source>
        <dbReference type="Proteomes" id="UP001153069"/>
    </source>
</evidence>
<keyword evidence="5" id="KW-0539">Nucleus</keyword>
<keyword evidence="4" id="KW-0804">Transcription</keyword>
<gene>
    <name evidence="8" type="ORF">SEMRO_1898_G304120.1</name>
</gene>
<dbReference type="GO" id="GO:0000932">
    <property type="term" value="C:P-body"/>
    <property type="evidence" value="ECO:0007669"/>
    <property type="project" value="TreeGrafter"/>
</dbReference>
<evidence type="ECO:0000259" key="6">
    <source>
        <dbReference type="Pfam" id="PF00575"/>
    </source>
</evidence>
<dbReference type="FunFam" id="3.30.1490.120:FF:000001">
    <property type="entry name" value="DNA-directed RNA polymerase II subunit RPB7"/>
    <property type="match status" value="1"/>
</dbReference>
<evidence type="ECO:0000256" key="1">
    <source>
        <dbReference type="ARBA" id="ARBA00004123"/>
    </source>
</evidence>
<dbReference type="AlphaFoldDB" id="A0A9N8EWE1"/>
<evidence type="ECO:0000313" key="8">
    <source>
        <dbReference type="EMBL" id="CAB9526834.1"/>
    </source>
</evidence>
<reference evidence="8" key="1">
    <citation type="submission" date="2020-06" db="EMBL/GenBank/DDBJ databases">
        <authorList>
            <consortium name="Plant Systems Biology data submission"/>
        </authorList>
    </citation>
    <scope>NUCLEOTIDE SEQUENCE</scope>
    <source>
        <strain evidence="8">D6</strain>
    </source>
</reference>
<dbReference type="Pfam" id="PF03876">
    <property type="entry name" value="SHS2_Rpb7-N"/>
    <property type="match status" value="1"/>
</dbReference>
<evidence type="ECO:0000256" key="3">
    <source>
        <dbReference type="ARBA" id="ARBA00022478"/>
    </source>
</evidence>
<dbReference type="GO" id="GO:0006367">
    <property type="term" value="P:transcription initiation at RNA polymerase II promoter"/>
    <property type="evidence" value="ECO:0007669"/>
    <property type="project" value="TreeGrafter"/>
</dbReference>
<dbReference type="GO" id="GO:0060213">
    <property type="term" value="P:positive regulation of nuclear-transcribed mRNA poly(A) tail shortening"/>
    <property type="evidence" value="ECO:0007669"/>
    <property type="project" value="TreeGrafter"/>
</dbReference>
<keyword evidence="9" id="KW-1185">Reference proteome</keyword>
<dbReference type="FunFam" id="2.40.50.140:FF:000043">
    <property type="entry name" value="DNA-directed RNA polymerase II subunit RPB7"/>
    <property type="match status" value="1"/>
</dbReference>
<dbReference type="InterPro" id="IPR045113">
    <property type="entry name" value="Rpb7-like"/>
</dbReference>
<dbReference type="GO" id="GO:0003697">
    <property type="term" value="F:single-stranded DNA binding"/>
    <property type="evidence" value="ECO:0007669"/>
    <property type="project" value="TreeGrafter"/>
</dbReference>
<dbReference type="Proteomes" id="UP001153069">
    <property type="component" value="Unassembled WGS sequence"/>
</dbReference>
<dbReference type="InterPro" id="IPR003029">
    <property type="entry name" value="S1_domain"/>
</dbReference>
<dbReference type="SUPFAM" id="SSF88798">
    <property type="entry name" value="N-terminal, heterodimerisation domain of RBP7 (RpoE)"/>
    <property type="match status" value="1"/>
</dbReference>
<evidence type="ECO:0000256" key="4">
    <source>
        <dbReference type="ARBA" id="ARBA00023163"/>
    </source>
</evidence>
<comment type="similarity">
    <text evidence="2">Belongs to the eukaryotic RPB7/RPC8 RNA polymerase subunit family.</text>
</comment>
<dbReference type="Pfam" id="PF00575">
    <property type="entry name" value="S1"/>
    <property type="match status" value="1"/>
</dbReference>
<dbReference type="GO" id="GO:0045948">
    <property type="term" value="P:positive regulation of translational initiation"/>
    <property type="evidence" value="ECO:0007669"/>
    <property type="project" value="TreeGrafter"/>
</dbReference>